<gene>
    <name evidence="1" type="ORF">Lwor_0869</name>
</gene>
<dbReference type="EMBL" id="LNZC01000007">
    <property type="protein sequence ID" value="KTD81191.1"/>
    <property type="molecule type" value="Genomic_DNA"/>
</dbReference>
<accession>A0A0W1AIK0</accession>
<organism evidence="1 2">
    <name type="scientific">Legionella worsleiensis</name>
    <dbReference type="NCBI Taxonomy" id="45076"/>
    <lineage>
        <taxon>Bacteria</taxon>
        <taxon>Pseudomonadati</taxon>
        <taxon>Pseudomonadota</taxon>
        <taxon>Gammaproteobacteria</taxon>
        <taxon>Legionellales</taxon>
        <taxon>Legionellaceae</taxon>
        <taxon>Legionella</taxon>
    </lineage>
</organism>
<name>A0A0W1AIK0_9GAMM</name>
<sequence>MRFNPFSFLNESRDNPHARTLRTSFSEKLDDTYSVFYGDVYTSSRDARMGLFDWATLGITAFLARSEVYMNNSTTLWSLLLGVPVYALNRMLDIPRFLVSFIAKIAAAPITFLVSEIVRLVDRIQCPNGLEEVGMIQGTVKSNWMSSSKPVNERVMSLEQLFKESNSGINNMYCTKITSDQIEMHIFGFSSEGPPTYTFMCDRNNEHANRFFRYNIGKINNAVEKSSPTPSVNP</sequence>
<dbReference type="Proteomes" id="UP000054662">
    <property type="component" value="Unassembled WGS sequence"/>
</dbReference>
<keyword evidence="2" id="KW-1185">Reference proteome</keyword>
<dbReference type="RefSeq" id="WP_058492693.1">
    <property type="nucleotide sequence ID" value="NZ_CBCRUR010000014.1"/>
</dbReference>
<evidence type="ECO:0000313" key="2">
    <source>
        <dbReference type="Proteomes" id="UP000054662"/>
    </source>
</evidence>
<reference evidence="1 2" key="1">
    <citation type="submission" date="2015-11" db="EMBL/GenBank/DDBJ databases">
        <title>Genomic analysis of 38 Legionella species identifies large and diverse effector repertoires.</title>
        <authorList>
            <person name="Burstein D."/>
            <person name="Amaro F."/>
            <person name="Zusman T."/>
            <person name="Lifshitz Z."/>
            <person name="Cohen O."/>
            <person name="Gilbert J.A."/>
            <person name="Pupko T."/>
            <person name="Shuman H.A."/>
            <person name="Segal G."/>
        </authorList>
    </citation>
    <scope>NUCLEOTIDE SEQUENCE [LARGE SCALE GENOMIC DNA]</scope>
    <source>
        <strain evidence="1 2">ATCC 49508</strain>
    </source>
</reference>
<dbReference type="OrthoDB" id="5642770at2"/>
<dbReference type="AlphaFoldDB" id="A0A0W1AIK0"/>
<comment type="caution">
    <text evidence="1">The sequence shown here is derived from an EMBL/GenBank/DDBJ whole genome shotgun (WGS) entry which is preliminary data.</text>
</comment>
<proteinExistence type="predicted"/>
<dbReference type="PATRIC" id="fig|45076.6.peg.943"/>
<protein>
    <submittedName>
        <fullName evidence="1">Uncharacterized protein</fullName>
    </submittedName>
</protein>
<evidence type="ECO:0000313" key="1">
    <source>
        <dbReference type="EMBL" id="KTD81191.1"/>
    </source>
</evidence>